<evidence type="ECO:0000256" key="5">
    <source>
        <dbReference type="ARBA" id="ARBA00022553"/>
    </source>
</evidence>
<keyword evidence="17" id="KW-1185">Reference proteome</keyword>
<dbReference type="InterPro" id="IPR005467">
    <property type="entry name" value="His_kinase_dom"/>
</dbReference>
<dbReference type="GO" id="GO:0005886">
    <property type="term" value="C:plasma membrane"/>
    <property type="evidence" value="ECO:0007669"/>
    <property type="project" value="UniProtKB-SubCell"/>
</dbReference>
<comment type="subcellular location">
    <subcellularLocation>
        <location evidence="2">Cell membrane</location>
        <topology evidence="2">Multi-pass membrane protein</topology>
    </subcellularLocation>
</comment>
<sequence>MTFKQFISDQKWLIFTFSLILLIISIVISVDPALHVTLDNLLYLVSLSTIMFCVYFIGSYFHKEQQLQKWKQFVIDDIGSYPEAKTFEQQVYVQSFNHVGEIYLKQIQTSNEAAKEQLEFMTQWFHEIKTPIAVSRLLLETEVESPSLQEEMNRIEGYVEQALYFSRLHEFNKDYLLQEIDLEKLIKEIVMAESKTFISKKIKVEMPKINVTVLSDKKALTYIIRQLLLNSLKYTGEHGQISLSLHPESKQFVLHDNGSGIPAEDLPRVFEKGFTGKNGRTHQRSTGMGLYLAKKTAEKLGHELSISSKVGVYTTAIITFPERDDSYFKM</sequence>
<dbReference type="GO" id="GO:0004721">
    <property type="term" value="F:phosphoprotein phosphatase activity"/>
    <property type="evidence" value="ECO:0007669"/>
    <property type="project" value="TreeGrafter"/>
</dbReference>
<evidence type="ECO:0000256" key="6">
    <source>
        <dbReference type="ARBA" id="ARBA00022679"/>
    </source>
</evidence>
<evidence type="ECO:0000256" key="3">
    <source>
        <dbReference type="ARBA" id="ARBA00012438"/>
    </source>
</evidence>
<dbReference type="EC" id="2.7.13.3" evidence="3"/>
<comment type="caution">
    <text evidence="16">The sequence shown here is derived from an EMBL/GenBank/DDBJ whole genome shotgun (WGS) entry which is preliminary data.</text>
</comment>
<dbReference type="GO" id="GO:0000155">
    <property type="term" value="F:phosphorelay sensor kinase activity"/>
    <property type="evidence" value="ECO:0007669"/>
    <property type="project" value="InterPro"/>
</dbReference>
<dbReference type="OrthoDB" id="9780487at2"/>
<evidence type="ECO:0000256" key="7">
    <source>
        <dbReference type="ARBA" id="ARBA00022692"/>
    </source>
</evidence>
<keyword evidence="6" id="KW-0808">Transferase</keyword>
<feature type="domain" description="Histidine kinase" evidence="15">
    <location>
        <begin position="123"/>
        <end position="324"/>
    </location>
</feature>
<feature type="transmembrane region" description="Helical" evidence="14">
    <location>
        <begin position="12"/>
        <end position="30"/>
    </location>
</feature>
<dbReference type="PRINTS" id="PR00344">
    <property type="entry name" value="BCTRLSENSOR"/>
</dbReference>
<keyword evidence="9 16" id="KW-0418">Kinase</keyword>
<keyword evidence="8" id="KW-0547">Nucleotide-binding</keyword>
<evidence type="ECO:0000256" key="2">
    <source>
        <dbReference type="ARBA" id="ARBA00004651"/>
    </source>
</evidence>
<dbReference type="PANTHER" id="PTHR45453:SF2">
    <property type="entry name" value="HISTIDINE KINASE"/>
    <property type="match status" value="1"/>
</dbReference>
<dbReference type="InterPro" id="IPR003661">
    <property type="entry name" value="HisK_dim/P_dom"/>
</dbReference>
<gene>
    <name evidence="16" type="ORF">BABA_20351</name>
</gene>
<dbReference type="GO" id="GO:0005524">
    <property type="term" value="F:ATP binding"/>
    <property type="evidence" value="ECO:0007669"/>
    <property type="project" value="UniProtKB-KW"/>
</dbReference>
<dbReference type="RefSeq" id="WP_007087063.1">
    <property type="nucleotide sequence ID" value="NZ_AJLS01000132.1"/>
</dbReference>
<dbReference type="PANTHER" id="PTHR45453">
    <property type="entry name" value="PHOSPHATE REGULON SENSOR PROTEIN PHOR"/>
    <property type="match status" value="1"/>
</dbReference>
<keyword evidence="5" id="KW-0597">Phosphoprotein</keyword>
<evidence type="ECO:0000313" key="17">
    <source>
        <dbReference type="Proteomes" id="UP000006316"/>
    </source>
</evidence>
<dbReference type="PROSITE" id="PS50109">
    <property type="entry name" value="HIS_KIN"/>
    <property type="match status" value="1"/>
</dbReference>
<comment type="catalytic activity">
    <reaction evidence="1">
        <text>ATP + protein L-histidine = ADP + protein N-phospho-L-histidine.</text>
        <dbReference type="EC" id="2.7.13.3"/>
    </reaction>
</comment>
<evidence type="ECO:0000256" key="9">
    <source>
        <dbReference type="ARBA" id="ARBA00022777"/>
    </source>
</evidence>
<dbReference type="SUPFAM" id="SSF55874">
    <property type="entry name" value="ATPase domain of HSP90 chaperone/DNA topoisomerase II/histidine kinase"/>
    <property type="match status" value="1"/>
</dbReference>
<evidence type="ECO:0000259" key="15">
    <source>
        <dbReference type="PROSITE" id="PS50109"/>
    </source>
</evidence>
<evidence type="ECO:0000256" key="13">
    <source>
        <dbReference type="ARBA" id="ARBA00023136"/>
    </source>
</evidence>
<reference evidence="16 17" key="1">
    <citation type="journal article" date="2012" name="Front. Microbiol.">
        <title>Redundancy and modularity in membrane-associated dissimilatory nitrate reduction in Bacillus.</title>
        <authorList>
            <person name="Heylen K."/>
            <person name="Keltjens J."/>
        </authorList>
    </citation>
    <scope>NUCLEOTIDE SEQUENCE [LARGE SCALE GENOMIC DNA]</scope>
    <source>
        <strain evidence="17">LMG 21833T</strain>
    </source>
</reference>
<evidence type="ECO:0000313" key="16">
    <source>
        <dbReference type="EMBL" id="EKN65527.1"/>
    </source>
</evidence>
<dbReference type="InterPro" id="IPR036890">
    <property type="entry name" value="HATPase_C_sf"/>
</dbReference>
<keyword evidence="13 14" id="KW-0472">Membrane</keyword>
<evidence type="ECO:0000256" key="4">
    <source>
        <dbReference type="ARBA" id="ARBA00022475"/>
    </source>
</evidence>
<evidence type="ECO:0000256" key="1">
    <source>
        <dbReference type="ARBA" id="ARBA00000085"/>
    </source>
</evidence>
<dbReference type="EMBL" id="AJLS01000132">
    <property type="protein sequence ID" value="EKN65527.1"/>
    <property type="molecule type" value="Genomic_DNA"/>
</dbReference>
<evidence type="ECO:0000256" key="10">
    <source>
        <dbReference type="ARBA" id="ARBA00022840"/>
    </source>
</evidence>
<keyword evidence="7 14" id="KW-0812">Transmembrane</keyword>
<dbReference type="PATRIC" id="fig|1117379.3.peg.4220"/>
<keyword evidence="11 14" id="KW-1133">Transmembrane helix</keyword>
<name>K6CZ87_9BACI</name>
<dbReference type="STRING" id="1117379.BABA_20351"/>
<keyword evidence="12" id="KW-0902">Two-component regulatory system</keyword>
<evidence type="ECO:0000256" key="11">
    <source>
        <dbReference type="ARBA" id="ARBA00022989"/>
    </source>
</evidence>
<keyword evidence="10" id="KW-0067">ATP-binding</keyword>
<proteinExistence type="predicted"/>
<dbReference type="SMART" id="SM00387">
    <property type="entry name" value="HATPase_c"/>
    <property type="match status" value="1"/>
</dbReference>
<dbReference type="InterPro" id="IPR050351">
    <property type="entry name" value="BphY/WalK/GraS-like"/>
</dbReference>
<dbReference type="Gene3D" id="3.30.565.10">
    <property type="entry name" value="Histidine kinase-like ATPase, C-terminal domain"/>
    <property type="match status" value="1"/>
</dbReference>
<dbReference type="InterPro" id="IPR004358">
    <property type="entry name" value="Sig_transdc_His_kin-like_C"/>
</dbReference>
<protein>
    <recommendedName>
        <fullName evidence="3">histidine kinase</fullName>
        <ecNumber evidence="3">2.7.13.3</ecNumber>
    </recommendedName>
</protein>
<evidence type="ECO:0000256" key="14">
    <source>
        <dbReference type="SAM" id="Phobius"/>
    </source>
</evidence>
<evidence type="ECO:0000256" key="12">
    <source>
        <dbReference type="ARBA" id="ARBA00023012"/>
    </source>
</evidence>
<dbReference type="AlphaFoldDB" id="K6CZ87"/>
<dbReference type="GO" id="GO:0016036">
    <property type="term" value="P:cellular response to phosphate starvation"/>
    <property type="evidence" value="ECO:0007669"/>
    <property type="project" value="TreeGrafter"/>
</dbReference>
<dbReference type="Pfam" id="PF02518">
    <property type="entry name" value="HATPase_c"/>
    <property type="match status" value="1"/>
</dbReference>
<dbReference type="CDD" id="cd00082">
    <property type="entry name" value="HisKA"/>
    <property type="match status" value="1"/>
</dbReference>
<evidence type="ECO:0000256" key="8">
    <source>
        <dbReference type="ARBA" id="ARBA00022741"/>
    </source>
</evidence>
<dbReference type="Proteomes" id="UP000006316">
    <property type="component" value="Unassembled WGS sequence"/>
</dbReference>
<feature type="transmembrane region" description="Helical" evidence="14">
    <location>
        <begin position="42"/>
        <end position="61"/>
    </location>
</feature>
<accession>K6CZ87</accession>
<keyword evidence="4" id="KW-1003">Cell membrane</keyword>
<dbReference type="eggNOG" id="COG2205">
    <property type="taxonomic scope" value="Bacteria"/>
</dbReference>
<organism evidence="16 17">
    <name type="scientific">Neobacillus bataviensis LMG 21833</name>
    <dbReference type="NCBI Taxonomy" id="1117379"/>
    <lineage>
        <taxon>Bacteria</taxon>
        <taxon>Bacillati</taxon>
        <taxon>Bacillota</taxon>
        <taxon>Bacilli</taxon>
        <taxon>Bacillales</taxon>
        <taxon>Bacillaceae</taxon>
        <taxon>Neobacillus</taxon>
    </lineage>
</organism>
<dbReference type="InterPro" id="IPR003594">
    <property type="entry name" value="HATPase_dom"/>
</dbReference>